<reference evidence="2" key="1">
    <citation type="journal article" date="2019" name="Int. J. Syst. Evol. Microbiol.">
        <title>The Global Catalogue of Microorganisms (GCM) 10K type strain sequencing project: providing services to taxonomists for standard genome sequencing and annotation.</title>
        <authorList>
            <consortium name="The Broad Institute Genomics Platform"/>
            <consortium name="The Broad Institute Genome Sequencing Center for Infectious Disease"/>
            <person name="Wu L."/>
            <person name="Ma J."/>
        </authorList>
    </citation>
    <scope>NUCLEOTIDE SEQUENCE [LARGE SCALE GENOMIC DNA]</scope>
    <source>
        <strain evidence="2">CECT 8482</strain>
    </source>
</reference>
<dbReference type="InterPro" id="IPR009380">
    <property type="entry name" value="DUF1036"/>
</dbReference>
<dbReference type="RefSeq" id="WP_377788182.1">
    <property type="nucleotide sequence ID" value="NZ_JBHUOC010000006.1"/>
</dbReference>
<dbReference type="Pfam" id="PF06282">
    <property type="entry name" value="DUF1036"/>
    <property type="match status" value="1"/>
</dbReference>
<dbReference type="Proteomes" id="UP001243846">
    <property type="component" value="Unassembled WGS sequence"/>
</dbReference>
<comment type="caution">
    <text evidence="1">The sequence shown here is derived from an EMBL/GenBank/DDBJ whole genome shotgun (WGS) entry which is preliminary data.</text>
</comment>
<sequence length="133" mass="14531">MGGAALPAAASFKLCNQSYDVLNIAIGQPAAESAGTSRGPEDFVTRGWWRVAPNQCATLLRDRLQSRYFYVFAADVFGKEALAGAVPLCVAPRRFAIDRQGDCLVRGFLDARFLEVDTEEQSDWTVFVSPRPG</sequence>
<evidence type="ECO:0000313" key="1">
    <source>
        <dbReference type="EMBL" id="MDN3713679.1"/>
    </source>
</evidence>
<protein>
    <submittedName>
        <fullName evidence="1">DUF1036 domain-containing protein</fullName>
    </submittedName>
</protein>
<evidence type="ECO:0000313" key="2">
    <source>
        <dbReference type="Proteomes" id="UP001243846"/>
    </source>
</evidence>
<accession>A0ABT8DEU0</accession>
<keyword evidence="2" id="KW-1185">Reference proteome</keyword>
<gene>
    <name evidence="1" type="ORF">QWZ10_21495</name>
</gene>
<organism evidence="1 2">
    <name type="scientific">Paracoccus cavernae</name>
    <dbReference type="NCBI Taxonomy" id="1571207"/>
    <lineage>
        <taxon>Bacteria</taxon>
        <taxon>Pseudomonadati</taxon>
        <taxon>Pseudomonadota</taxon>
        <taxon>Alphaproteobacteria</taxon>
        <taxon>Rhodobacterales</taxon>
        <taxon>Paracoccaceae</taxon>
        <taxon>Paracoccus</taxon>
    </lineage>
</organism>
<name>A0ABT8DEU0_9RHOB</name>
<proteinExistence type="predicted"/>
<dbReference type="EMBL" id="JAUFRC010000002">
    <property type="protein sequence ID" value="MDN3713679.1"/>
    <property type="molecule type" value="Genomic_DNA"/>
</dbReference>